<feature type="domain" description="Fibronectin type-III" evidence="12">
    <location>
        <begin position="158"/>
        <end position="255"/>
    </location>
</feature>
<dbReference type="InterPro" id="IPR050713">
    <property type="entry name" value="RTP_Phos/Ushers"/>
</dbReference>
<dbReference type="InterPro" id="IPR036116">
    <property type="entry name" value="FN3_sf"/>
</dbReference>
<dbReference type="InterPro" id="IPR029021">
    <property type="entry name" value="Prot-tyrosine_phosphatase-like"/>
</dbReference>
<evidence type="ECO:0000259" key="10">
    <source>
        <dbReference type="PROSITE" id="PS50055"/>
    </source>
</evidence>
<dbReference type="SMART" id="SM00060">
    <property type="entry name" value="FN3"/>
    <property type="match status" value="3"/>
</dbReference>
<dbReference type="SMART" id="SM00404">
    <property type="entry name" value="PTPc_motif"/>
    <property type="match status" value="1"/>
</dbReference>
<evidence type="ECO:0000313" key="13">
    <source>
        <dbReference type="EMBL" id="KAL3076125.1"/>
    </source>
</evidence>
<evidence type="ECO:0000256" key="3">
    <source>
        <dbReference type="ARBA" id="ARBA00022729"/>
    </source>
</evidence>
<evidence type="ECO:0000256" key="1">
    <source>
        <dbReference type="ARBA" id="ARBA00004167"/>
    </source>
</evidence>
<keyword evidence="4" id="KW-0378">Hydrolase</keyword>
<accession>A0ABD2IFV3</accession>
<evidence type="ECO:0008006" key="15">
    <source>
        <dbReference type="Google" id="ProtNLM"/>
    </source>
</evidence>
<dbReference type="GO" id="GO:0004721">
    <property type="term" value="F:phosphoprotein phosphatase activity"/>
    <property type="evidence" value="ECO:0007669"/>
    <property type="project" value="UniProtKB-KW"/>
</dbReference>
<evidence type="ECO:0000256" key="6">
    <source>
        <dbReference type="ARBA" id="ARBA00022989"/>
    </source>
</evidence>
<keyword evidence="14" id="KW-1185">Reference proteome</keyword>
<feature type="region of interest" description="Disordered" evidence="9">
    <location>
        <begin position="666"/>
        <end position="691"/>
    </location>
</feature>
<keyword evidence="7" id="KW-0472">Membrane</keyword>
<dbReference type="PROSITE" id="PS50056">
    <property type="entry name" value="TYR_PHOSPHATASE_2"/>
    <property type="match status" value="1"/>
</dbReference>
<dbReference type="PROSITE" id="PS00383">
    <property type="entry name" value="TYR_PHOSPHATASE_1"/>
    <property type="match status" value="1"/>
</dbReference>
<keyword evidence="6" id="KW-1133">Transmembrane helix</keyword>
<dbReference type="GO" id="GO:0016020">
    <property type="term" value="C:membrane"/>
    <property type="evidence" value="ECO:0007669"/>
    <property type="project" value="UniProtKB-SubCell"/>
</dbReference>
<feature type="domain" description="Fibronectin type-III" evidence="12">
    <location>
        <begin position="259"/>
        <end position="354"/>
    </location>
</feature>
<keyword evidence="8" id="KW-0325">Glycoprotein</keyword>
<dbReference type="Pfam" id="PF00041">
    <property type="entry name" value="fn3"/>
    <property type="match status" value="2"/>
</dbReference>
<evidence type="ECO:0000313" key="14">
    <source>
        <dbReference type="Proteomes" id="UP001620645"/>
    </source>
</evidence>
<evidence type="ECO:0000256" key="5">
    <source>
        <dbReference type="ARBA" id="ARBA00022912"/>
    </source>
</evidence>
<comment type="subcellular location">
    <subcellularLocation>
        <location evidence="1">Membrane</location>
        <topology evidence="1">Single-pass membrane protein</topology>
    </subcellularLocation>
</comment>
<dbReference type="PROSITE" id="PS50055">
    <property type="entry name" value="TYR_PHOSPHATASE_PTP"/>
    <property type="match status" value="1"/>
</dbReference>
<sequence length="1383" mass="154440">MALLLLPLLAYVAAQDGIKKQQQNNGGQSFTGGLNNAEIRRAVNGTEFMLECPRAAYLVRTHMAPDFEHPQLVRRLDWLHDGALVASYQQELLSTDINQQWWVSGNRYTLRRPFFELRIAPLLAHDAGQWQCQLDTDPLFEAELPKLVAIELLVLVRPPVPPKPTVIRHNDRSATLQWDKYASSAAHQPIIRFSILVAKIEDSSLRVVSTPDNRTSIKIEGLWPNTRYAFSIRAENAIGESAFGQEVLFRTIGQPPRTAPKIITLKNGTTPDCVELDWDYPELDKELTPIVGFRIMIHRVGTGAVREWYVKGNNARSQTLCTLEAYADYVLTMEADNGFGYSPGETMPFRTDESVPNDPPQMIQIRPVIRGEALYLTWREPSQPCGIITDYVIYFKDVPSKREMSRLSLSVAPNEPSKAFAYNLTKLLPNNRYKIQLAAATKKGEGIRSDALLADTDYSAPREAPTVTNLSYSCDTSQLAFHWSAIPSSMPAGATANFRVHLISSLGHSRIFNVTAASLDTKSTAHKLLIDKVQQNERISLTILASVQSRADPTVWLDGPISTPAHFVLLAAGWKCRFRSSACPPPNWLSKTIICEHFATTNSASTQQFAAGHPHQADQQRGDANGHFIFLIFGAAITFAISVLFTCILRRRCFLFKAFLRHNKKHHQKRGPSVSEKSHQRHRGAESTSLVQRGMKDAHLQGESVVLPPITLMPNGGTTADGIGTMPISNGTNGLHLATTCACPTVGDQNEQNLNEAADDEAENVLPTVSVLHFDAYFEEMSANANTGFKRQFKELELDTVAMLEREQASSSDGEHSAGRASRCSATMAISNNDGEKLKNRYVDVNALPRKSRIQLVDPRTGCLQHYINANYVDSCDEKRAYIATQAPLPHTFADFWAMVWQERSSVLVALTNIVESGLKKCDQYWPNCVGDFVHADNFRITLNGQRTNSVFTHRVLQLTKTSLTLSNGNGDDHGRTVHQLHFMAWPDHGVPDSPFPLLHFINYVAELHQCSTTAITTMPSSSPSSTAKNSATINGIGTICSTAAGTASTGPCVVHCSAGVGRSGAFILIDSLRRHLLRCDRIDVVGQLRRMRRQRAQLVQTLDQFIFCHEVLRHLVANGITRQPRTHFANYVRFLLSQRTPAGQRRIRAQFTDLLRCPHQPQRCGPPSVPQCVPLPGYHRTDEFLLLLGFSCGTAIAEEHAEQHKNQQMMWQKLWHSSCQAVVLLDSCPDGQTHLELPSQFEETDQNGLIRSIDLVRMDNTNVQLRRDDGKELFIGLHRISSTALLHNPWLQIERLQCELQQQHRAQLAVLELGTTAPSAVPFLFCVFQSVACQLEQEGAIDVLLWLALYRHSVCGCWTEQSEVELVYRRVLELIELKKIIN</sequence>
<dbReference type="PROSITE" id="PS50853">
    <property type="entry name" value="FN3"/>
    <property type="match status" value="3"/>
</dbReference>
<dbReference type="SUPFAM" id="SSF52799">
    <property type="entry name" value="(Phosphotyrosine protein) phosphatases II"/>
    <property type="match status" value="1"/>
</dbReference>
<dbReference type="CDD" id="cd00063">
    <property type="entry name" value="FN3"/>
    <property type="match status" value="2"/>
</dbReference>
<keyword evidence="3" id="KW-0732">Signal</keyword>
<dbReference type="InterPro" id="IPR003961">
    <property type="entry name" value="FN3_dom"/>
</dbReference>
<evidence type="ECO:0000256" key="7">
    <source>
        <dbReference type="ARBA" id="ARBA00023136"/>
    </source>
</evidence>
<protein>
    <recommendedName>
        <fullName evidence="15">Protein-tyrosine-phosphatase</fullName>
    </recommendedName>
</protein>
<name>A0ABD2IFV3_HETSC</name>
<evidence type="ECO:0000256" key="4">
    <source>
        <dbReference type="ARBA" id="ARBA00022801"/>
    </source>
</evidence>
<dbReference type="PANTHER" id="PTHR46957:SF3">
    <property type="entry name" value="CYTOKINE RECEPTOR"/>
    <property type="match status" value="1"/>
</dbReference>
<dbReference type="PANTHER" id="PTHR46957">
    <property type="entry name" value="CYTOKINE RECEPTOR"/>
    <property type="match status" value="1"/>
</dbReference>
<reference evidence="13 14" key="1">
    <citation type="submission" date="2024-10" db="EMBL/GenBank/DDBJ databases">
        <authorList>
            <person name="Kim D."/>
        </authorList>
    </citation>
    <scope>NUCLEOTIDE SEQUENCE [LARGE SCALE GENOMIC DNA]</scope>
    <source>
        <strain evidence="13">Taebaek</strain>
    </source>
</reference>
<dbReference type="SUPFAM" id="SSF49265">
    <property type="entry name" value="Fibronectin type III"/>
    <property type="match status" value="2"/>
</dbReference>
<dbReference type="InterPro" id="IPR003595">
    <property type="entry name" value="Tyr_Pase_cat"/>
</dbReference>
<dbReference type="InterPro" id="IPR016130">
    <property type="entry name" value="Tyr_Pase_AS"/>
</dbReference>
<dbReference type="Gene3D" id="2.60.40.10">
    <property type="entry name" value="Immunoglobulins"/>
    <property type="match status" value="3"/>
</dbReference>
<feature type="domain" description="Fibronectin type-III" evidence="12">
    <location>
        <begin position="359"/>
        <end position="459"/>
    </location>
</feature>
<evidence type="ECO:0000259" key="11">
    <source>
        <dbReference type="PROSITE" id="PS50056"/>
    </source>
</evidence>
<dbReference type="Proteomes" id="UP001620645">
    <property type="component" value="Unassembled WGS sequence"/>
</dbReference>
<dbReference type="Pfam" id="PF00102">
    <property type="entry name" value="Y_phosphatase"/>
    <property type="match status" value="1"/>
</dbReference>
<comment type="caution">
    <text evidence="13">The sequence shown here is derived from an EMBL/GenBank/DDBJ whole genome shotgun (WGS) entry which is preliminary data.</text>
</comment>
<keyword evidence="5" id="KW-0904">Protein phosphatase</keyword>
<keyword evidence="2" id="KW-0812">Transmembrane</keyword>
<feature type="domain" description="Tyrosine-protein phosphatase" evidence="10">
    <location>
        <begin position="789"/>
        <end position="1116"/>
    </location>
</feature>
<evidence type="ECO:0000256" key="9">
    <source>
        <dbReference type="SAM" id="MobiDB-lite"/>
    </source>
</evidence>
<gene>
    <name evidence="13" type="ORF">niasHS_013672</name>
</gene>
<evidence type="ECO:0000259" key="12">
    <source>
        <dbReference type="PROSITE" id="PS50853"/>
    </source>
</evidence>
<dbReference type="EMBL" id="JBICCN010000339">
    <property type="protein sequence ID" value="KAL3076125.1"/>
    <property type="molecule type" value="Genomic_DNA"/>
</dbReference>
<dbReference type="SMART" id="SM00194">
    <property type="entry name" value="PTPc"/>
    <property type="match status" value="1"/>
</dbReference>
<dbReference type="InterPro" id="IPR000242">
    <property type="entry name" value="PTP_cat"/>
</dbReference>
<feature type="domain" description="Tyrosine specific protein phosphatases" evidence="11">
    <location>
        <begin position="1054"/>
        <end position="1107"/>
    </location>
</feature>
<dbReference type="InterPro" id="IPR000387">
    <property type="entry name" value="Tyr_Pase_dom"/>
</dbReference>
<dbReference type="CDD" id="cd00047">
    <property type="entry name" value="PTPc"/>
    <property type="match status" value="1"/>
</dbReference>
<dbReference type="InterPro" id="IPR013783">
    <property type="entry name" value="Ig-like_fold"/>
</dbReference>
<evidence type="ECO:0000256" key="8">
    <source>
        <dbReference type="ARBA" id="ARBA00023180"/>
    </source>
</evidence>
<proteinExistence type="predicted"/>
<evidence type="ECO:0000256" key="2">
    <source>
        <dbReference type="ARBA" id="ARBA00022692"/>
    </source>
</evidence>
<dbReference type="Gene3D" id="3.90.190.10">
    <property type="entry name" value="Protein tyrosine phosphatase superfamily"/>
    <property type="match status" value="1"/>
</dbReference>
<dbReference type="PRINTS" id="PR00700">
    <property type="entry name" value="PRTYPHPHTASE"/>
</dbReference>
<organism evidence="13 14">
    <name type="scientific">Heterodera schachtii</name>
    <name type="common">Sugarbeet cyst nematode worm</name>
    <name type="synonym">Tylenchus schachtii</name>
    <dbReference type="NCBI Taxonomy" id="97005"/>
    <lineage>
        <taxon>Eukaryota</taxon>
        <taxon>Metazoa</taxon>
        <taxon>Ecdysozoa</taxon>
        <taxon>Nematoda</taxon>
        <taxon>Chromadorea</taxon>
        <taxon>Rhabditida</taxon>
        <taxon>Tylenchina</taxon>
        <taxon>Tylenchomorpha</taxon>
        <taxon>Tylenchoidea</taxon>
        <taxon>Heteroderidae</taxon>
        <taxon>Heteroderinae</taxon>
        <taxon>Heterodera</taxon>
    </lineage>
</organism>